<comment type="caution">
    <text evidence="1">The sequence shown here is derived from an EMBL/GenBank/DDBJ whole genome shotgun (WGS) entry which is preliminary data.</text>
</comment>
<accession>A0A8X6PPJ7</accession>
<dbReference type="EMBL" id="BMAW01021878">
    <property type="protein sequence ID" value="GFT75221.1"/>
    <property type="molecule type" value="Genomic_DNA"/>
</dbReference>
<dbReference type="OrthoDB" id="10443501at2759"/>
<sequence>MDGSIFERGGVRATSRVIRYAAAVEEARTGLDRTSAALDYRLLSKVGGVVLLNTVLITLKILQVPPPRKDDAPHSYPFPRLLLTHGQQPLFTSKEVEPFEKPSTTLGVLLHPKIDSSADLGRILRSRLRGLHLGRRPRTDLHGRTELFLGAQGPWVGLCALLIVWR</sequence>
<keyword evidence="2" id="KW-1185">Reference proteome</keyword>
<protein>
    <submittedName>
        <fullName evidence="1">Uncharacterized protein</fullName>
    </submittedName>
</protein>
<name>A0A8X6PPJ7_NEPPI</name>
<evidence type="ECO:0000313" key="1">
    <source>
        <dbReference type="EMBL" id="GFT75221.1"/>
    </source>
</evidence>
<proteinExistence type="predicted"/>
<evidence type="ECO:0000313" key="2">
    <source>
        <dbReference type="Proteomes" id="UP000887013"/>
    </source>
</evidence>
<reference evidence="1" key="1">
    <citation type="submission" date="2020-08" db="EMBL/GenBank/DDBJ databases">
        <title>Multicomponent nature underlies the extraordinary mechanical properties of spider dragline silk.</title>
        <authorList>
            <person name="Kono N."/>
            <person name="Nakamura H."/>
            <person name="Mori M."/>
            <person name="Yoshida Y."/>
            <person name="Ohtoshi R."/>
            <person name="Malay A.D."/>
            <person name="Moran D.A.P."/>
            <person name="Tomita M."/>
            <person name="Numata K."/>
            <person name="Arakawa K."/>
        </authorList>
    </citation>
    <scope>NUCLEOTIDE SEQUENCE</scope>
</reference>
<dbReference type="Proteomes" id="UP000887013">
    <property type="component" value="Unassembled WGS sequence"/>
</dbReference>
<organism evidence="1 2">
    <name type="scientific">Nephila pilipes</name>
    <name type="common">Giant wood spider</name>
    <name type="synonym">Nephila maculata</name>
    <dbReference type="NCBI Taxonomy" id="299642"/>
    <lineage>
        <taxon>Eukaryota</taxon>
        <taxon>Metazoa</taxon>
        <taxon>Ecdysozoa</taxon>
        <taxon>Arthropoda</taxon>
        <taxon>Chelicerata</taxon>
        <taxon>Arachnida</taxon>
        <taxon>Araneae</taxon>
        <taxon>Araneomorphae</taxon>
        <taxon>Entelegynae</taxon>
        <taxon>Araneoidea</taxon>
        <taxon>Nephilidae</taxon>
        <taxon>Nephila</taxon>
    </lineage>
</organism>
<dbReference type="AlphaFoldDB" id="A0A8X6PPJ7"/>
<gene>
    <name evidence="1" type="ORF">NPIL_58671</name>
</gene>